<organism evidence="2 3">
    <name type="scientific">Mycobacteroides chelonae</name>
    <name type="common">Mycobacterium chelonae</name>
    <dbReference type="NCBI Taxonomy" id="1774"/>
    <lineage>
        <taxon>Bacteria</taxon>
        <taxon>Bacillati</taxon>
        <taxon>Actinomycetota</taxon>
        <taxon>Actinomycetes</taxon>
        <taxon>Mycobacteriales</taxon>
        <taxon>Mycobacteriaceae</taxon>
        <taxon>Mycobacteroides</taxon>
    </lineage>
</organism>
<comment type="caution">
    <text evidence="2">The sequence shown here is derived from an EMBL/GenBank/DDBJ whole genome shotgun (WGS) entry which is preliminary data.</text>
</comment>
<name>A0A1S1LYI8_MYCCH</name>
<dbReference type="Proteomes" id="UP000180043">
    <property type="component" value="Unassembled WGS sequence"/>
</dbReference>
<evidence type="ECO:0000313" key="2">
    <source>
        <dbReference type="EMBL" id="OHU60142.1"/>
    </source>
</evidence>
<evidence type="ECO:0000313" key="3">
    <source>
        <dbReference type="Proteomes" id="UP000180043"/>
    </source>
</evidence>
<feature type="transmembrane region" description="Helical" evidence="1">
    <location>
        <begin position="12"/>
        <end position="40"/>
    </location>
</feature>
<evidence type="ECO:0000256" key="1">
    <source>
        <dbReference type="SAM" id="Phobius"/>
    </source>
</evidence>
<keyword evidence="1" id="KW-0812">Transmembrane</keyword>
<reference evidence="2 3" key="1">
    <citation type="submission" date="2016-10" db="EMBL/GenBank/DDBJ databases">
        <title>Evaluation of Human, Veterinary and Environmental Mycobacterium chelonae Isolates by Core Genome Phylogenomic Analysis, Targeted Gene Comparison, and Anti-microbial Susceptibility Patterns: A Tale of Mistaken Identities.</title>
        <authorList>
            <person name="Fogelson S.B."/>
            <person name="Camus A.C."/>
            <person name="Lorenz W."/>
            <person name="Vasireddy R."/>
            <person name="Vasireddy S."/>
            <person name="Smith T."/>
            <person name="Brown-Elliott B.A."/>
            <person name="Wallace R.J.Jr."/>
            <person name="Hasan N.A."/>
            <person name="Reischl U."/>
            <person name="Sanchez S."/>
        </authorList>
    </citation>
    <scope>NUCLEOTIDE SEQUENCE [LARGE SCALE GENOMIC DNA]</scope>
    <source>
        <strain evidence="2 3">15515</strain>
    </source>
</reference>
<keyword evidence="1" id="KW-1133">Transmembrane helix</keyword>
<gene>
    <name evidence="2" type="ORF">BKG82_06575</name>
</gene>
<feature type="transmembrane region" description="Helical" evidence="1">
    <location>
        <begin position="60"/>
        <end position="87"/>
    </location>
</feature>
<keyword evidence="1" id="KW-0472">Membrane</keyword>
<protein>
    <submittedName>
        <fullName evidence="2">Uncharacterized protein</fullName>
    </submittedName>
</protein>
<accession>A0A1S1LYI8</accession>
<dbReference type="EMBL" id="MLIQ01000011">
    <property type="protein sequence ID" value="OHU60142.1"/>
    <property type="molecule type" value="Genomic_DNA"/>
</dbReference>
<sequence>MNRFQFVRPSPGRVVAVTIATTALVCVVAGTVLYIGLIATHHDSAPTATGDYIRLFFVSIFFYAPMFILIVWQITVPAVLALGVLVASIRRRSSQPIIGSEKPGK</sequence>
<proteinExistence type="predicted"/>
<dbReference type="AlphaFoldDB" id="A0A1S1LYI8"/>